<dbReference type="SUPFAM" id="SSF57850">
    <property type="entry name" value="RING/U-box"/>
    <property type="match status" value="1"/>
</dbReference>
<reference evidence="8 9" key="2">
    <citation type="journal article" date="2012" name="Proc. Natl. Acad. Sci. U.S.A.">
        <title>Gain and loss of multiple functionally related, horizontally transferred genes in the reduced genomes of two microsporidian parasites.</title>
        <authorList>
            <person name="Pombert J.-F."/>
            <person name="Selman M."/>
            <person name="Burki F."/>
            <person name="Bardell F.T."/>
            <person name="Farinelli L."/>
            <person name="Solter L.F."/>
            <person name="Whitman D.W."/>
            <person name="Weiss L.M."/>
            <person name="Corradi N."/>
            <person name="Keeling P.J."/>
        </authorList>
    </citation>
    <scope>NUCLEOTIDE SEQUENCE [LARGE SCALE GENOMIC DNA]</scope>
    <source>
        <strain evidence="8 9">ATCC 50506</strain>
    </source>
</reference>
<evidence type="ECO:0000259" key="5">
    <source>
        <dbReference type="PROSITE" id="PS50089"/>
    </source>
</evidence>
<evidence type="ECO:0000259" key="6">
    <source>
        <dbReference type="PROSITE" id="PS51266"/>
    </source>
</evidence>
<dbReference type="PROSITE" id="PS51270">
    <property type="entry name" value="ZF_CTCHY"/>
    <property type="match status" value="1"/>
</dbReference>
<dbReference type="InterPro" id="IPR001841">
    <property type="entry name" value="Znf_RING"/>
</dbReference>
<dbReference type="EMBL" id="CP001952">
    <property type="protein sequence ID" value="ADM12518.1"/>
    <property type="molecule type" value="Genomic_DNA"/>
</dbReference>
<dbReference type="InterPro" id="IPR017921">
    <property type="entry name" value="Znf_CTCHY"/>
</dbReference>
<evidence type="ECO:0000256" key="3">
    <source>
        <dbReference type="ARBA" id="ARBA00022833"/>
    </source>
</evidence>
<feature type="domain" description="RING-type" evidence="5">
    <location>
        <begin position="129"/>
        <end position="171"/>
    </location>
</feature>
<evidence type="ECO:0000256" key="4">
    <source>
        <dbReference type="PROSITE-ProRule" id="PRU00601"/>
    </source>
</evidence>
<dbReference type="PROSITE" id="PS51266">
    <property type="entry name" value="ZF_CHY"/>
    <property type="match status" value="1"/>
</dbReference>
<dbReference type="SUPFAM" id="SSF161245">
    <property type="entry name" value="Zinc hairpin stack"/>
    <property type="match status" value="1"/>
</dbReference>
<dbReference type="RefSeq" id="XP_003073878.1">
    <property type="nucleotide sequence ID" value="XM_003073832.1"/>
</dbReference>
<name>E0SA93_ENCIT</name>
<feature type="domain" description="CHY-type" evidence="6">
    <location>
        <begin position="1"/>
        <end position="63"/>
    </location>
</feature>
<dbReference type="Pfam" id="PF13639">
    <property type="entry name" value="zf-RING_2"/>
    <property type="match status" value="1"/>
</dbReference>
<reference evidence="8 9" key="1">
    <citation type="journal article" date="2010" name="Nat. Commun.">
        <title>The complete sequence of the smallest known nuclear genome from the microsporidian Encephalitozoon intestinalis.</title>
        <authorList>
            <person name="Corradi N."/>
            <person name="Pombert J.-F."/>
            <person name="Farinelli L."/>
            <person name="Didier E.S."/>
            <person name="Keeling P.J."/>
        </authorList>
    </citation>
    <scope>NUCLEOTIDE SEQUENCE [LARGE SCALE GENOMIC DNA]</scope>
    <source>
        <strain evidence="8 9">ATCC 50506</strain>
    </source>
</reference>
<protein>
    <submittedName>
        <fullName evidence="8">CHY zinc finger domain-containing protein</fullName>
    </submittedName>
</protein>
<dbReference type="OrthoDB" id="411372at2759"/>
<dbReference type="PANTHER" id="PTHR21319">
    <property type="entry name" value="RING FINGER AND CHY ZINC FINGER DOMAIN-CONTAINING PROTEIN 1"/>
    <property type="match status" value="1"/>
</dbReference>
<dbReference type="GO" id="GO:0061630">
    <property type="term" value="F:ubiquitin protein ligase activity"/>
    <property type="evidence" value="ECO:0007669"/>
    <property type="project" value="TreeGrafter"/>
</dbReference>
<dbReference type="InterPro" id="IPR013083">
    <property type="entry name" value="Znf_RING/FYVE/PHD"/>
</dbReference>
<dbReference type="InterPro" id="IPR008913">
    <property type="entry name" value="Znf_CHY"/>
</dbReference>
<gene>
    <name evidence="8" type="ORF">Eint_110160</name>
</gene>
<dbReference type="GO" id="GO:0006511">
    <property type="term" value="P:ubiquitin-dependent protein catabolic process"/>
    <property type="evidence" value="ECO:0007669"/>
    <property type="project" value="TreeGrafter"/>
</dbReference>
<dbReference type="KEGG" id="ein:Eint_110160"/>
<dbReference type="AlphaFoldDB" id="E0SA93"/>
<keyword evidence="3" id="KW-0862">Zinc</keyword>
<dbReference type="InterPro" id="IPR037274">
    <property type="entry name" value="Znf_CHY_sf"/>
</dbReference>
<evidence type="ECO:0000256" key="2">
    <source>
        <dbReference type="ARBA" id="ARBA00022771"/>
    </source>
</evidence>
<feature type="domain" description="CTCHY-type" evidence="7">
    <location>
        <begin position="65"/>
        <end position="128"/>
    </location>
</feature>
<dbReference type="Pfam" id="PF05495">
    <property type="entry name" value="zf-CHY"/>
    <property type="match status" value="1"/>
</dbReference>
<dbReference type="Proteomes" id="UP000002313">
    <property type="component" value="Chromosome XI"/>
</dbReference>
<evidence type="ECO:0000259" key="7">
    <source>
        <dbReference type="PROSITE" id="PS51270"/>
    </source>
</evidence>
<proteinExistence type="predicted"/>
<organism evidence="8 9">
    <name type="scientific">Encephalitozoon intestinalis (strain ATCC 50506)</name>
    <name type="common">Microsporidian parasite</name>
    <name type="synonym">Septata intestinalis</name>
    <dbReference type="NCBI Taxonomy" id="876142"/>
    <lineage>
        <taxon>Eukaryota</taxon>
        <taxon>Fungi</taxon>
        <taxon>Fungi incertae sedis</taxon>
        <taxon>Microsporidia</taxon>
        <taxon>Unikaryonidae</taxon>
        <taxon>Encephalitozoon</taxon>
    </lineage>
</organism>
<keyword evidence="9" id="KW-1185">Reference proteome</keyword>
<dbReference type="HOGENOM" id="CLU_013368_1_2_1"/>
<dbReference type="VEuPathDB" id="MicrosporidiaDB:Eint_110160"/>
<dbReference type="GO" id="GO:0005634">
    <property type="term" value="C:nucleus"/>
    <property type="evidence" value="ECO:0007669"/>
    <property type="project" value="TreeGrafter"/>
</dbReference>
<dbReference type="GO" id="GO:0008270">
    <property type="term" value="F:zinc ion binding"/>
    <property type="evidence" value="ECO:0007669"/>
    <property type="project" value="UniProtKB-KW"/>
</dbReference>
<evidence type="ECO:0000313" key="9">
    <source>
        <dbReference type="Proteomes" id="UP000002313"/>
    </source>
</evidence>
<keyword evidence="1" id="KW-0479">Metal-binding</keyword>
<accession>E0SA93</accession>
<dbReference type="GeneID" id="9699576"/>
<dbReference type="Gene3D" id="3.30.40.10">
    <property type="entry name" value="Zinc/RING finger domain, C3HC4 (zinc finger)"/>
    <property type="match status" value="1"/>
</dbReference>
<sequence length="246" mass="27890">MPCQHYSNACLIRFECCLNLYPCRLCHDNAEKHKANRYEISHMVCTVCNLLQPKTQSCSQCLSVVSKYFCSKCNLWDSSGDQIFHCDKCSACRKGDPKVAFHCDICQTCLIATGSKNHIHVENTTSGNCPICAEDMLGCMEVLVLLRCGHSLHQRCFDEFIRETYTCPICSKPIGDTSTINKKVEHILEMELLYPGQEIKSVIRCSNCNSMLKCRSAWEKCPFCGFHSMLSSSAKEKTYKEIMDKS</sequence>
<dbReference type="SMART" id="SM00184">
    <property type="entry name" value="RING"/>
    <property type="match status" value="2"/>
</dbReference>
<evidence type="ECO:0000256" key="1">
    <source>
        <dbReference type="ARBA" id="ARBA00022723"/>
    </source>
</evidence>
<dbReference type="PANTHER" id="PTHR21319:SF0">
    <property type="entry name" value="AND RING FINGER DOMAIN PROTEIN, PUTATIVE (AFU_ORTHOLOGUE AFUA_1G08900)-RELATED"/>
    <property type="match status" value="1"/>
</dbReference>
<dbReference type="GO" id="GO:0016567">
    <property type="term" value="P:protein ubiquitination"/>
    <property type="evidence" value="ECO:0007669"/>
    <property type="project" value="TreeGrafter"/>
</dbReference>
<evidence type="ECO:0000313" key="8">
    <source>
        <dbReference type="EMBL" id="ADM12518.1"/>
    </source>
</evidence>
<dbReference type="PROSITE" id="PS50089">
    <property type="entry name" value="ZF_RING_2"/>
    <property type="match status" value="1"/>
</dbReference>
<dbReference type="InterPro" id="IPR037275">
    <property type="entry name" value="Znf_CTCHY_sf"/>
</dbReference>
<dbReference type="SUPFAM" id="SSF161219">
    <property type="entry name" value="CHY zinc finger-like"/>
    <property type="match status" value="1"/>
</dbReference>
<keyword evidence="2 4" id="KW-0863">Zinc-finger</keyword>